<evidence type="ECO:0000313" key="4">
    <source>
        <dbReference type="Proteomes" id="UP000316775"/>
    </source>
</evidence>
<protein>
    <submittedName>
        <fullName evidence="3">Glycosyl transferase</fullName>
    </submittedName>
</protein>
<keyword evidence="4" id="KW-1185">Reference proteome</keyword>
<dbReference type="PANTHER" id="PTHR43685:SF2">
    <property type="entry name" value="GLYCOSYLTRANSFERASE 2-LIKE DOMAIN-CONTAINING PROTEIN"/>
    <property type="match status" value="1"/>
</dbReference>
<dbReference type="EMBL" id="BJNP01000044">
    <property type="protein sequence ID" value="GEC73462.1"/>
    <property type="molecule type" value="Genomic_DNA"/>
</dbReference>
<feature type="domain" description="Glycosyltransferase 2-like" evidence="2">
    <location>
        <begin position="241"/>
        <end position="357"/>
    </location>
</feature>
<keyword evidence="1" id="KW-1133">Transmembrane helix</keyword>
<dbReference type="RefSeq" id="WP_073246076.1">
    <property type="nucleotide sequence ID" value="NZ_BJNP01000044.1"/>
</dbReference>
<evidence type="ECO:0000259" key="2">
    <source>
        <dbReference type="Pfam" id="PF00535"/>
    </source>
</evidence>
<gene>
    <name evidence="3" type="ORF">FFL01_30010</name>
</gene>
<dbReference type="STRING" id="983.SAMN05443543_108176"/>
<dbReference type="Gene3D" id="3.90.550.10">
    <property type="entry name" value="Spore Coat Polysaccharide Biosynthesis Protein SpsA, Chain A"/>
    <property type="match status" value="1"/>
</dbReference>
<comment type="caution">
    <text evidence="3">The sequence shown here is derived from an EMBL/GenBank/DDBJ whole genome shotgun (WGS) entry which is preliminary data.</text>
</comment>
<dbReference type="AlphaFoldDB" id="A0A4Y4B228"/>
<keyword evidence="1" id="KW-0472">Membrane</keyword>
<dbReference type="InterPro" id="IPR001173">
    <property type="entry name" value="Glyco_trans_2-like"/>
</dbReference>
<keyword evidence="3" id="KW-0808">Transferase</keyword>
<dbReference type="SUPFAM" id="SSF53448">
    <property type="entry name" value="Nucleotide-diphospho-sugar transferases"/>
    <property type="match status" value="1"/>
</dbReference>
<dbReference type="InterPro" id="IPR029044">
    <property type="entry name" value="Nucleotide-diphossugar_trans"/>
</dbReference>
<sequence length="515" mass="60087">MIVVYHKSNKILKVMRNQEDLSFSSDTIASVLLRLSQSFPQDWLVWCHLDLHPYLDLSNFESIFHHHKIMASYSNGTRNYIPDAIGYVEESPFIKVNKKVSYPTWLMSSDAGGIYASVLNSLGSKIKPEANFEYFLNSVAKSGMPEGLFCYSEPRLLKHNQQEIQRKWANNYSLFRFVKQHYKKRWLLLLFLNLFLFEKRFLILPLGYTLFFRSRKKIKLNLDVVKVHSTLKITDKKTIDVIIPTIGRKKYLYDVLQDLAKQTHLPEKVIIVEQNPLAESISELDYLTTETWPFTIKHIFTHQAGACNARNVALAEVESEWVFLADDDIRFDIDFFKKVINKINKYGISVLTTSCLQPDEIQHYKMVHQSGIFGSGNSFVKATSLSAVSFDKALEFGYGEDTDFGLQLRNQGFDVIYFPDLRITHLKAPMGGFRIKIKKQWEDDAIQPKPSPTILYVLQKHYTAPQLRSYKLVLFLKLLKHESLANYFIFYKNFQKKWDRSVYWVDKITKKQNES</sequence>
<evidence type="ECO:0000313" key="3">
    <source>
        <dbReference type="EMBL" id="GEC73462.1"/>
    </source>
</evidence>
<proteinExistence type="predicted"/>
<dbReference type="PANTHER" id="PTHR43685">
    <property type="entry name" value="GLYCOSYLTRANSFERASE"/>
    <property type="match status" value="1"/>
</dbReference>
<feature type="transmembrane region" description="Helical" evidence="1">
    <location>
        <begin position="186"/>
        <end position="211"/>
    </location>
</feature>
<dbReference type="Proteomes" id="UP000316775">
    <property type="component" value="Unassembled WGS sequence"/>
</dbReference>
<keyword evidence="1" id="KW-0812">Transmembrane</keyword>
<dbReference type="InterPro" id="IPR050834">
    <property type="entry name" value="Glycosyltransf_2"/>
</dbReference>
<dbReference type="CDD" id="cd00761">
    <property type="entry name" value="Glyco_tranf_GTA_type"/>
    <property type="match status" value="1"/>
</dbReference>
<dbReference type="OrthoDB" id="1326385at2"/>
<accession>A0A4Y4B228</accession>
<organism evidence="3 4">
    <name type="scientific">Flavobacterium flevense</name>
    <dbReference type="NCBI Taxonomy" id="983"/>
    <lineage>
        <taxon>Bacteria</taxon>
        <taxon>Pseudomonadati</taxon>
        <taxon>Bacteroidota</taxon>
        <taxon>Flavobacteriia</taxon>
        <taxon>Flavobacteriales</taxon>
        <taxon>Flavobacteriaceae</taxon>
        <taxon>Flavobacterium</taxon>
    </lineage>
</organism>
<name>A0A4Y4B228_9FLAO</name>
<dbReference type="Pfam" id="PF00535">
    <property type="entry name" value="Glycos_transf_2"/>
    <property type="match status" value="1"/>
</dbReference>
<reference evidence="3 4" key="1">
    <citation type="submission" date="2019-06" db="EMBL/GenBank/DDBJ databases">
        <title>Whole genome shotgun sequence of Flavobacterium flevense NBRC 14960.</title>
        <authorList>
            <person name="Hosoyama A."/>
            <person name="Uohara A."/>
            <person name="Ohji S."/>
            <person name="Ichikawa N."/>
        </authorList>
    </citation>
    <scope>NUCLEOTIDE SEQUENCE [LARGE SCALE GENOMIC DNA]</scope>
    <source>
        <strain evidence="3 4">NBRC 14960</strain>
    </source>
</reference>
<dbReference type="GO" id="GO:0016740">
    <property type="term" value="F:transferase activity"/>
    <property type="evidence" value="ECO:0007669"/>
    <property type="project" value="UniProtKB-KW"/>
</dbReference>
<evidence type="ECO:0000256" key="1">
    <source>
        <dbReference type="SAM" id="Phobius"/>
    </source>
</evidence>